<feature type="transmembrane region" description="Helical" evidence="1">
    <location>
        <begin position="79"/>
        <end position="99"/>
    </location>
</feature>
<protein>
    <recommendedName>
        <fullName evidence="4">ARM repeat superfamily protein</fullName>
    </recommendedName>
</protein>
<dbReference type="EMBL" id="CP136893">
    <property type="protein sequence ID" value="WOL03460.1"/>
    <property type="molecule type" value="Genomic_DNA"/>
</dbReference>
<dbReference type="InterPro" id="IPR016024">
    <property type="entry name" value="ARM-type_fold"/>
</dbReference>
<accession>A0AAQ3K7R2</accession>
<keyword evidence="1" id="KW-0812">Transmembrane</keyword>
<dbReference type="Gene3D" id="1.25.10.10">
    <property type="entry name" value="Leucine-rich Repeat Variant"/>
    <property type="match status" value="1"/>
</dbReference>
<dbReference type="InterPro" id="IPR011989">
    <property type="entry name" value="ARM-like"/>
</dbReference>
<reference evidence="2 3" key="1">
    <citation type="submission" date="2023-10" db="EMBL/GenBank/DDBJ databases">
        <title>Chromosome-scale genome assembly provides insights into flower coloration mechanisms of Canna indica.</title>
        <authorList>
            <person name="Li C."/>
        </authorList>
    </citation>
    <scope>NUCLEOTIDE SEQUENCE [LARGE SCALE GENOMIC DNA]</scope>
    <source>
        <tissue evidence="2">Flower</tissue>
    </source>
</reference>
<keyword evidence="3" id="KW-1185">Reference proteome</keyword>
<evidence type="ECO:0000313" key="3">
    <source>
        <dbReference type="Proteomes" id="UP001327560"/>
    </source>
</evidence>
<dbReference type="PANTHER" id="PTHR33115">
    <property type="entry name" value="ARM REPEAT SUPERFAMILY PROTEIN"/>
    <property type="match status" value="1"/>
</dbReference>
<keyword evidence="1" id="KW-1133">Transmembrane helix</keyword>
<dbReference type="Proteomes" id="UP001327560">
    <property type="component" value="Chromosome 4"/>
</dbReference>
<sequence>MEQTRDHSEPSLRVHIVEQSSCASITFFEPQREPKSVDQEDNSAGPCRIHGVGGDGEAPEKELTLFALRLAVLEKAASGLGTLGFIWATVVLLGGFAIALERKDFWFITVILVVEGARIFSRSHELEWQHQATWSIAEASRSSFRALKSSSRIVFQSLKLILRPFSIHTTKIPSNVHVVPDPKSQDLQPPPPRTWHTSDVPLLPFTSWIFLSRNVSRALYWLQLVAAASCVSLSLMRLVEQDFGELQPNDPDKKNRKPALNMFYSLALAEALLFLAEKAYWEWKVSYRRLLEEVNRECHLGAAGMVSIKRFFYDAYSKCIEGSIFDGLKMDLVTFAAELLGSTSRDEQLIGARILLKFSTNHRFTHGTLRKIGTSMPVIERLIEMLNWKNPAEEELRRSAAVIVSKLAGKKQNALRVAGIPGALDSISSLLYTGRSSLKSRPDEVCLLCSPSSHADGEFSVFNLLGLLILKKLANDHDNCGKIGNTRGLLAKIIDFTGGAGQRLRARESVTESQAKAVKRSLQVVKMLASTTGQTGKLLRKEISEIVFAISNIRDILQHGETHMELQKLGIETLTSLAMDEEARERIGGTGGVIKELRWIFFREAGGFTQQPNAVRVEAGEALTMLALESKNNCYRILKETSVVERLVAALNDPVLRVNSARILRNLCRYAGDDYFFLLRGVTAGIRTVLNAIMTAEMKLLEVSLGLATQVLKLMDAEEFARNLQQFEIREMSFAERIVKILRKYNYPSTKVPRIRRFTVEIAIWMMSSNARCIKVFADLGMEKELERVAETTSELECFNVFSGSVGLSRHSRPLCSLVDSALELMSTR</sequence>
<dbReference type="SUPFAM" id="SSF48371">
    <property type="entry name" value="ARM repeat"/>
    <property type="match status" value="1"/>
</dbReference>
<keyword evidence="1" id="KW-0472">Membrane</keyword>
<evidence type="ECO:0000256" key="1">
    <source>
        <dbReference type="SAM" id="Phobius"/>
    </source>
</evidence>
<dbReference type="PANTHER" id="PTHR33115:SF50">
    <property type="entry name" value="ARM REPEAT SUPERFAMILY PROTEIN"/>
    <property type="match status" value="1"/>
</dbReference>
<proteinExistence type="predicted"/>
<name>A0AAQ3K7R2_9LILI</name>
<evidence type="ECO:0000313" key="2">
    <source>
        <dbReference type="EMBL" id="WOL03460.1"/>
    </source>
</evidence>
<gene>
    <name evidence="2" type="ORF">Cni_G12180</name>
</gene>
<evidence type="ECO:0008006" key="4">
    <source>
        <dbReference type="Google" id="ProtNLM"/>
    </source>
</evidence>
<organism evidence="2 3">
    <name type="scientific">Canna indica</name>
    <name type="common">Indian-shot</name>
    <dbReference type="NCBI Taxonomy" id="4628"/>
    <lineage>
        <taxon>Eukaryota</taxon>
        <taxon>Viridiplantae</taxon>
        <taxon>Streptophyta</taxon>
        <taxon>Embryophyta</taxon>
        <taxon>Tracheophyta</taxon>
        <taxon>Spermatophyta</taxon>
        <taxon>Magnoliopsida</taxon>
        <taxon>Liliopsida</taxon>
        <taxon>Zingiberales</taxon>
        <taxon>Cannaceae</taxon>
        <taxon>Canna</taxon>
    </lineage>
</organism>
<dbReference type="AlphaFoldDB" id="A0AAQ3K7R2"/>